<evidence type="ECO:0000259" key="4">
    <source>
        <dbReference type="PROSITE" id="PS50850"/>
    </source>
</evidence>
<dbReference type="PROSITE" id="PS50850">
    <property type="entry name" value="MFS"/>
    <property type="match status" value="1"/>
</dbReference>
<keyword evidence="3" id="KW-0472">Membrane</keyword>
<keyword evidence="3" id="KW-0812">Transmembrane</keyword>
<dbReference type="PANTHER" id="PTHR11360:SF177">
    <property type="entry name" value="RIBOFLAVIN TRANSPORTER MCH5"/>
    <property type="match status" value="1"/>
</dbReference>
<sequence length="435" mass="47575">MMFSAETNPEDFPDGGRDAYLTLFGAFMGLVIDFGIANSLGAIESYVSSHQLSNVKDTSVSWVFTIHLGVMYLGGVVFGECFDKFGARKLLIASTVFMAGGLFCTAESTKLSHFILSFGITTAIGTSLGMVPLIGVLSHWFLRKRAFACSVATIGGLVGSSVFAVMLQKLYKEVGFKWAIRVMGFMCIGCMGIAIALIKERKPKKELSDAIDDILDVQPKNKSTLVTVAHFFREALDLSIVKDARFVCLNLAVFFAEIISISSLTYLTSYGLDHSISESNSYLLITLVNVCGIPSRLLSGVLADMYGRFNVMIVMSILTTVVIFGVWLPAEGHLPILFTFAVLFGVSTSATISLIPACTSQICSAERFGKVYGTLYFFLAFLTIIGMYLTSVVLGNRTLVDYRNFVLYEGGYAVAAVVFWVAARYFSVGFRWCKF</sequence>
<dbReference type="GO" id="GO:0016020">
    <property type="term" value="C:membrane"/>
    <property type="evidence" value="ECO:0007669"/>
    <property type="project" value="UniProtKB-SubCell"/>
</dbReference>
<protein>
    <recommendedName>
        <fullName evidence="4">Major facilitator superfamily (MFS) profile domain-containing protein</fullName>
    </recommendedName>
</protein>
<dbReference type="OrthoDB" id="6509908at2759"/>
<feature type="transmembrane region" description="Helical" evidence="3">
    <location>
        <begin position="20"/>
        <end position="40"/>
    </location>
</feature>
<dbReference type="GeneID" id="18249466"/>
<accession>G3B546</accession>
<dbReference type="eggNOG" id="KOG2504">
    <property type="taxonomic scope" value="Eukaryota"/>
</dbReference>
<feature type="transmembrane region" description="Helical" evidence="3">
    <location>
        <begin position="146"/>
        <end position="166"/>
    </location>
</feature>
<dbReference type="InterPro" id="IPR036259">
    <property type="entry name" value="MFS_trans_sf"/>
</dbReference>
<keyword evidence="3" id="KW-1133">Transmembrane helix</keyword>
<dbReference type="GO" id="GO:0032218">
    <property type="term" value="P:riboflavin transport"/>
    <property type="evidence" value="ECO:0007669"/>
    <property type="project" value="TreeGrafter"/>
</dbReference>
<feature type="transmembrane region" description="Helical" evidence="3">
    <location>
        <begin position="371"/>
        <end position="393"/>
    </location>
</feature>
<name>G3B546_CANTC</name>
<proteinExistence type="inferred from homology"/>
<dbReference type="InterPro" id="IPR050327">
    <property type="entry name" value="Proton-linked_MCT"/>
</dbReference>
<evidence type="ECO:0000256" key="2">
    <source>
        <dbReference type="ARBA" id="ARBA00006727"/>
    </source>
</evidence>
<dbReference type="InterPro" id="IPR020846">
    <property type="entry name" value="MFS_dom"/>
</dbReference>
<dbReference type="STRING" id="590646.G3B546"/>
<feature type="transmembrane region" description="Helical" evidence="3">
    <location>
        <begin position="279"/>
        <end position="297"/>
    </location>
</feature>
<organism evidence="6">
    <name type="scientific">Candida tenuis (strain ATCC 10573 / BCRC 21748 / CBS 615 / JCM 9827 / NBRC 10315 / NRRL Y-1498 / VKM Y-70)</name>
    <name type="common">Yeast</name>
    <name type="synonym">Yamadazyma tenuis</name>
    <dbReference type="NCBI Taxonomy" id="590646"/>
    <lineage>
        <taxon>Eukaryota</taxon>
        <taxon>Fungi</taxon>
        <taxon>Dikarya</taxon>
        <taxon>Ascomycota</taxon>
        <taxon>Saccharomycotina</taxon>
        <taxon>Pichiomycetes</taxon>
        <taxon>Debaryomycetaceae</taxon>
        <taxon>Yamadazyma</taxon>
    </lineage>
</organism>
<comment type="subcellular location">
    <subcellularLocation>
        <location evidence="1">Membrane</location>
        <topology evidence="1">Multi-pass membrane protein</topology>
    </subcellularLocation>
</comment>
<dbReference type="Gene3D" id="1.20.1250.20">
    <property type="entry name" value="MFS general substrate transporter like domains"/>
    <property type="match status" value="1"/>
</dbReference>
<evidence type="ECO:0000256" key="1">
    <source>
        <dbReference type="ARBA" id="ARBA00004141"/>
    </source>
</evidence>
<evidence type="ECO:0000313" key="6">
    <source>
        <dbReference type="Proteomes" id="UP000000707"/>
    </source>
</evidence>
<dbReference type="PANTHER" id="PTHR11360">
    <property type="entry name" value="MONOCARBOXYLATE TRANSPORTER"/>
    <property type="match status" value="1"/>
</dbReference>
<feature type="transmembrane region" description="Helical" evidence="3">
    <location>
        <begin position="178"/>
        <end position="198"/>
    </location>
</feature>
<feature type="transmembrane region" description="Helical" evidence="3">
    <location>
        <begin position="60"/>
        <end position="78"/>
    </location>
</feature>
<feature type="transmembrane region" description="Helical" evidence="3">
    <location>
        <begin position="90"/>
        <end position="108"/>
    </location>
</feature>
<feature type="transmembrane region" description="Helical" evidence="3">
    <location>
        <begin position="246"/>
        <end position="267"/>
    </location>
</feature>
<dbReference type="InterPro" id="IPR011701">
    <property type="entry name" value="MFS"/>
</dbReference>
<dbReference type="HOGENOM" id="CLU_001265_1_0_1"/>
<dbReference type="Proteomes" id="UP000000707">
    <property type="component" value="Unassembled WGS sequence"/>
</dbReference>
<feature type="transmembrane region" description="Helical" evidence="3">
    <location>
        <begin position="336"/>
        <end position="359"/>
    </location>
</feature>
<feature type="transmembrane region" description="Helical" evidence="3">
    <location>
        <begin position="405"/>
        <end position="426"/>
    </location>
</feature>
<feature type="domain" description="Major facilitator superfamily (MFS) profile" evidence="4">
    <location>
        <begin position="19"/>
        <end position="435"/>
    </location>
</feature>
<dbReference type="EMBL" id="GL996524">
    <property type="protein sequence ID" value="EGV63137.1"/>
    <property type="molecule type" value="Genomic_DNA"/>
</dbReference>
<dbReference type="GO" id="GO:0022857">
    <property type="term" value="F:transmembrane transporter activity"/>
    <property type="evidence" value="ECO:0007669"/>
    <property type="project" value="InterPro"/>
</dbReference>
<reference evidence="5 6" key="1">
    <citation type="journal article" date="2011" name="Proc. Natl. Acad. Sci. U.S.A.">
        <title>Comparative genomics of xylose-fermenting fungi for enhanced biofuel production.</title>
        <authorList>
            <person name="Wohlbach D.J."/>
            <person name="Kuo A."/>
            <person name="Sato T.K."/>
            <person name="Potts K.M."/>
            <person name="Salamov A.A."/>
            <person name="LaButti K.M."/>
            <person name="Sun H."/>
            <person name="Clum A."/>
            <person name="Pangilinan J.L."/>
            <person name="Lindquist E.A."/>
            <person name="Lucas S."/>
            <person name="Lapidus A."/>
            <person name="Jin M."/>
            <person name="Gunawan C."/>
            <person name="Balan V."/>
            <person name="Dale B.E."/>
            <person name="Jeffries T.W."/>
            <person name="Zinkel R."/>
            <person name="Barry K.W."/>
            <person name="Grigoriev I.V."/>
            <person name="Gasch A.P."/>
        </authorList>
    </citation>
    <scope>NUCLEOTIDE SEQUENCE [LARGE SCALE GENOMIC DNA]</scope>
    <source>
        <strain evidence="6">ATCC 10573 / BCRC 21748 / CBS 615 / JCM 9827 / NBRC 10315 / NRRL Y-1498 / VKM Y-70</strain>
    </source>
</reference>
<dbReference type="AlphaFoldDB" id="G3B546"/>
<dbReference type="KEGG" id="cten:18249466"/>
<evidence type="ECO:0000256" key="3">
    <source>
        <dbReference type="SAM" id="Phobius"/>
    </source>
</evidence>
<dbReference type="SUPFAM" id="SSF103473">
    <property type="entry name" value="MFS general substrate transporter"/>
    <property type="match status" value="1"/>
</dbReference>
<feature type="transmembrane region" description="Helical" evidence="3">
    <location>
        <begin position="114"/>
        <end position="134"/>
    </location>
</feature>
<feature type="transmembrane region" description="Helical" evidence="3">
    <location>
        <begin position="309"/>
        <end position="330"/>
    </location>
</feature>
<comment type="similarity">
    <text evidence="2">Belongs to the major facilitator superfamily. Monocarboxylate porter (TC 2.A.1.13) family.</text>
</comment>
<gene>
    <name evidence="5" type="ORF">CANTEDRAFT_130658</name>
</gene>
<keyword evidence="6" id="KW-1185">Reference proteome</keyword>
<dbReference type="Pfam" id="PF07690">
    <property type="entry name" value="MFS_1"/>
    <property type="match status" value="1"/>
</dbReference>
<evidence type="ECO:0000313" key="5">
    <source>
        <dbReference type="EMBL" id="EGV63137.1"/>
    </source>
</evidence>